<keyword evidence="4" id="KW-0812">Transmembrane</keyword>
<dbReference type="PANTHER" id="PTHR12369:SF45">
    <property type="entry name" value="HEXOSYLTRANSFERASE"/>
    <property type="match status" value="1"/>
</dbReference>
<keyword evidence="6 13" id="KW-0863">Zinc-finger</keyword>
<evidence type="ECO:0000259" key="15">
    <source>
        <dbReference type="PROSITE" id="PS50950"/>
    </source>
</evidence>
<comment type="similarity">
    <text evidence="2 14">Belongs to the chondroitin N-acetylgalactosaminyltransferase family.</text>
</comment>
<evidence type="ECO:0000256" key="13">
    <source>
        <dbReference type="PROSITE-ProRule" id="PRU00309"/>
    </source>
</evidence>
<evidence type="ECO:0000256" key="4">
    <source>
        <dbReference type="ARBA" id="ARBA00022692"/>
    </source>
</evidence>
<keyword evidence="7" id="KW-0862">Zinc</keyword>
<comment type="subcellular location">
    <subcellularLocation>
        <location evidence="1 14">Golgi apparatus</location>
        <location evidence="1 14">Golgi stack membrane</location>
        <topology evidence="1 14">Single-pass type II membrane protein</topology>
    </subcellularLocation>
</comment>
<evidence type="ECO:0000313" key="16">
    <source>
        <dbReference type="EMBL" id="CAH0395778.1"/>
    </source>
</evidence>
<dbReference type="SUPFAM" id="SSF57716">
    <property type="entry name" value="Glucocorticoid receptor-like (DNA-binding domain)"/>
    <property type="match status" value="1"/>
</dbReference>
<dbReference type="PROSITE" id="PS50950">
    <property type="entry name" value="ZF_THAP"/>
    <property type="match status" value="1"/>
</dbReference>
<evidence type="ECO:0000256" key="2">
    <source>
        <dbReference type="ARBA" id="ARBA00009239"/>
    </source>
</evidence>
<evidence type="ECO:0000256" key="5">
    <source>
        <dbReference type="ARBA" id="ARBA00022723"/>
    </source>
</evidence>
<evidence type="ECO:0000256" key="6">
    <source>
        <dbReference type="ARBA" id="ARBA00022771"/>
    </source>
</evidence>
<evidence type="ECO:0000256" key="11">
    <source>
        <dbReference type="ARBA" id="ARBA00023125"/>
    </source>
</evidence>
<dbReference type="AlphaFoldDB" id="A0A9P0AM57"/>
<evidence type="ECO:0000256" key="3">
    <source>
        <dbReference type="ARBA" id="ARBA00022679"/>
    </source>
</evidence>
<dbReference type="Pfam" id="PF05485">
    <property type="entry name" value="THAP"/>
    <property type="match status" value="1"/>
</dbReference>
<keyword evidence="5" id="KW-0479">Metal-binding</keyword>
<keyword evidence="17" id="KW-1185">Reference proteome</keyword>
<evidence type="ECO:0000313" key="17">
    <source>
        <dbReference type="Proteomes" id="UP001152759"/>
    </source>
</evidence>
<dbReference type="InterPro" id="IPR006612">
    <property type="entry name" value="THAP_Znf"/>
</dbReference>
<feature type="domain" description="THAP-type" evidence="15">
    <location>
        <begin position="351"/>
        <end position="439"/>
    </location>
</feature>
<dbReference type="GO" id="GO:0047238">
    <property type="term" value="F:glucuronosyl-N-acetylgalactosaminyl-proteoglycan 4-beta-N-acetylgalactosaminyltransferase activity"/>
    <property type="evidence" value="ECO:0007669"/>
    <property type="project" value="TreeGrafter"/>
</dbReference>
<protein>
    <recommendedName>
        <fullName evidence="14">Hexosyltransferase</fullName>
        <ecNumber evidence="14">2.4.1.-</ecNumber>
    </recommendedName>
</protein>
<evidence type="ECO:0000256" key="10">
    <source>
        <dbReference type="ARBA" id="ARBA00023034"/>
    </source>
</evidence>
<dbReference type="Pfam" id="PF05679">
    <property type="entry name" value="CHGN"/>
    <property type="match status" value="1"/>
</dbReference>
<dbReference type="InterPro" id="IPR051227">
    <property type="entry name" value="CS_glycosyltransferase"/>
</dbReference>
<dbReference type="GO" id="GO:0032580">
    <property type="term" value="C:Golgi cisterna membrane"/>
    <property type="evidence" value="ECO:0007669"/>
    <property type="project" value="UniProtKB-SubCell"/>
</dbReference>
<proteinExistence type="inferred from homology"/>
<dbReference type="PANTHER" id="PTHR12369">
    <property type="entry name" value="CHONDROITIN SYNTHASE"/>
    <property type="match status" value="1"/>
</dbReference>
<accession>A0A9P0AM57</accession>
<evidence type="ECO:0000256" key="8">
    <source>
        <dbReference type="ARBA" id="ARBA00022968"/>
    </source>
</evidence>
<evidence type="ECO:0000256" key="9">
    <source>
        <dbReference type="ARBA" id="ARBA00022989"/>
    </source>
</evidence>
<dbReference type="EC" id="2.4.1.-" evidence="14"/>
<reference evidence="16" key="1">
    <citation type="submission" date="2021-12" db="EMBL/GenBank/DDBJ databases">
        <authorList>
            <person name="King R."/>
        </authorList>
    </citation>
    <scope>NUCLEOTIDE SEQUENCE</scope>
</reference>
<keyword evidence="12" id="KW-0472">Membrane</keyword>
<keyword evidence="10 14" id="KW-0333">Golgi apparatus</keyword>
<evidence type="ECO:0000256" key="12">
    <source>
        <dbReference type="ARBA" id="ARBA00023136"/>
    </source>
</evidence>
<evidence type="ECO:0000256" key="7">
    <source>
        <dbReference type="ARBA" id="ARBA00022833"/>
    </source>
</evidence>
<keyword evidence="11 13" id="KW-0238">DNA-binding</keyword>
<gene>
    <name evidence="16" type="ORF">BEMITA_LOCUS13922</name>
</gene>
<evidence type="ECO:0000256" key="14">
    <source>
        <dbReference type="RuleBase" id="RU364016"/>
    </source>
</evidence>
<keyword evidence="3 14" id="KW-0808">Transferase</keyword>
<name>A0A9P0AM57_BEMTA</name>
<dbReference type="EMBL" id="OU963870">
    <property type="protein sequence ID" value="CAH0395778.1"/>
    <property type="molecule type" value="Genomic_DNA"/>
</dbReference>
<keyword evidence="8 14" id="KW-0735">Signal-anchor</keyword>
<organism evidence="16 17">
    <name type="scientific">Bemisia tabaci</name>
    <name type="common">Sweetpotato whitefly</name>
    <name type="synonym">Aleurodes tabaci</name>
    <dbReference type="NCBI Taxonomy" id="7038"/>
    <lineage>
        <taxon>Eukaryota</taxon>
        <taxon>Metazoa</taxon>
        <taxon>Ecdysozoa</taxon>
        <taxon>Arthropoda</taxon>
        <taxon>Hexapoda</taxon>
        <taxon>Insecta</taxon>
        <taxon>Pterygota</taxon>
        <taxon>Neoptera</taxon>
        <taxon>Paraneoptera</taxon>
        <taxon>Hemiptera</taxon>
        <taxon>Sternorrhyncha</taxon>
        <taxon>Aleyrodoidea</taxon>
        <taxon>Aleyrodidae</taxon>
        <taxon>Aleyrodinae</taxon>
        <taxon>Bemisia</taxon>
    </lineage>
</organism>
<dbReference type="GO" id="GO:0008270">
    <property type="term" value="F:zinc ion binding"/>
    <property type="evidence" value="ECO:0007669"/>
    <property type="project" value="UniProtKB-KW"/>
</dbReference>
<dbReference type="GO" id="GO:0003677">
    <property type="term" value="F:DNA binding"/>
    <property type="evidence" value="ECO:0007669"/>
    <property type="project" value="UniProtKB-UniRule"/>
</dbReference>
<evidence type="ECO:0000256" key="1">
    <source>
        <dbReference type="ARBA" id="ARBA00004447"/>
    </source>
</evidence>
<dbReference type="Proteomes" id="UP001152759">
    <property type="component" value="Chromosome 9"/>
</dbReference>
<sequence length="509" mass="57292">MSIYPTVLKININYTSCTPCALSPLAIQDPPLDATPDCESLLKSQITQDLPDHIQLSNEFEVSPFNHFTTTRIYPTELGLGKRVVEKPLNEKRRDLLNVIEASLTLLNKNLTSNRYTFNDFQEGIYRTLPSSGTHYEVYFRLKNTTTKNFSYVKVSLLKPFLSVIPLASDLVVQAKGENPKELVHVVLPISNRLKTFQRFMDKFIKIGLRMDRNVLLTIVYFGDPGLRKAESIVTKIISKFNSFNNIRLVAVNETLSRVRAVEVAVEVPWPSLHTNKVLRELDDVLLFVCDADIVFSARFLDRCRWNSEPGARVYYPIVFSLYNPHVIYTLQGKPVPSETDQLPTMLTAKQRRACAKCGHSSSKSSRSFHRIPKPGGANTEKCRQWASWLYPQSNWESESDLLALYKKSRVVCSSHFTEADFSDNVRRTLRRAAVPHVTSTDKSATSLIATIEPPSSIDAASCGSSQQNGEIGIELGPSSESILGYETHTSTLPQDTIISNIPFLRLVK</sequence>
<dbReference type="InterPro" id="IPR008428">
    <property type="entry name" value="Chond_GalNAc"/>
</dbReference>
<keyword evidence="9" id="KW-1133">Transmembrane helix</keyword>